<dbReference type="GeneID" id="91515950"/>
<evidence type="ECO:0000256" key="5">
    <source>
        <dbReference type="SAM" id="MobiDB-lite"/>
    </source>
</evidence>
<dbReference type="Gene3D" id="3.30.420.40">
    <property type="match status" value="3"/>
</dbReference>
<feature type="compositionally biased region" description="Basic and acidic residues" evidence="5">
    <location>
        <begin position="415"/>
        <end position="426"/>
    </location>
</feature>
<feature type="compositionally biased region" description="Gly residues" evidence="5">
    <location>
        <begin position="737"/>
        <end position="781"/>
    </location>
</feature>
<dbReference type="EMBL" id="BAFO02000034">
    <property type="protein sequence ID" value="GAD87237.1"/>
    <property type="molecule type" value="Genomic_DNA"/>
</dbReference>
<evidence type="ECO:0000256" key="2">
    <source>
        <dbReference type="ARBA" id="ARBA00022840"/>
    </source>
</evidence>
<dbReference type="InterPro" id="IPR013126">
    <property type="entry name" value="Hsp_70_fam"/>
</dbReference>
<comment type="caution">
    <text evidence="6">The sequence shown here is derived from an EMBL/GenBank/DDBJ whole genome shotgun (WGS) entry which is preliminary data.</text>
</comment>
<dbReference type="STRING" id="1824.SAMN05444423_104314"/>
<dbReference type="OrthoDB" id="5173286at2"/>
<keyword evidence="3" id="KW-0143">Chaperone</keyword>
<feature type="compositionally biased region" description="Low complexity" evidence="5">
    <location>
        <begin position="462"/>
        <end position="475"/>
    </location>
</feature>
<dbReference type="GO" id="GO:0005524">
    <property type="term" value="F:ATP binding"/>
    <property type="evidence" value="ECO:0007669"/>
    <property type="project" value="UniProtKB-KW"/>
</dbReference>
<dbReference type="RefSeq" id="WP_022567202.1">
    <property type="nucleotide sequence ID" value="NZ_BAFO02000034.1"/>
</dbReference>
<name>U5EAW7_NOCAS</name>
<evidence type="ECO:0008006" key="8">
    <source>
        <dbReference type="Google" id="ProtNLM"/>
    </source>
</evidence>
<evidence type="ECO:0000256" key="4">
    <source>
        <dbReference type="RuleBase" id="RU003322"/>
    </source>
</evidence>
<reference evidence="6 7" key="1">
    <citation type="journal article" date="2014" name="BMC Genomics">
        <title>Genome based analysis of type-I polyketide synthase and nonribosomal peptide synthetase gene clusters in seven strains of five representative Nocardia species.</title>
        <authorList>
            <person name="Komaki H."/>
            <person name="Ichikawa N."/>
            <person name="Hosoyama A."/>
            <person name="Takahashi-Nakaguchi A."/>
            <person name="Matsuzawa T."/>
            <person name="Suzuki K."/>
            <person name="Fujita N."/>
            <person name="Gonoi T."/>
        </authorList>
    </citation>
    <scope>NUCLEOTIDE SEQUENCE [LARGE SCALE GENOMIC DNA]</scope>
    <source>
        <strain evidence="6 7">NBRC 15531</strain>
    </source>
</reference>
<protein>
    <recommendedName>
        <fullName evidence="8">Chaperone protein DnaK</fullName>
    </recommendedName>
</protein>
<dbReference type="PRINTS" id="PR01228">
    <property type="entry name" value="EGGSHELL"/>
</dbReference>
<evidence type="ECO:0000313" key="6">
    <source>
        <dbReference type="EMBL" id="GAD87237.1"/>
    </source>
</evidence>
<feature type="compositionally biased region" description="Gly residues" evidence="5">
    <location>
        <begin position="526"/>
        <end position="726"/>
    </location>
</feature>
<dbReference type="SUPFAM" id="SSF53067">
    <property type="entry name" value="Actin-like ATPase domain"/>
    <property type="match status" value="1"/>
</dbReference>
<sequence>MTRGLGLSIGTVNAMSAVTVEDPAKPTVRTRRTALTFDEAGRPRIGAINEFASAITDFADLSRDPEPLVVNGRFYSATNLIAAVVTGLIELAEPAAGVVLTYPAVYSDKQVALLGQALHLAGAGQVLLAPEPVAAAEWLEVDQGPLAPGFVLVYDLGANSLDLTVLRVGPDWPHHPMVGTPVRSTDFGGKPLGEMVARYAGSPSSGRATQTLTSMVNTDALRAEHIRDTFPLVSKTVAAAGLRLADLSRILLVGGATRPPEVARTLAELGVPLVTVADPGQVVAAGASALAARTFAPVQQGGPSAPHVAVFSSAAVVSALAMSAMTVFGSPFDPGLTPVLERFPALGAPAEAMLYDMSADLVAARNSGLLGGVDPVTGRVGAAGAAIAQSAYEMIVAPKTPARDKTEAAGGERGTSPKDLRDDCRPPARSTYGDPARFINPLPFPGSLGQPQNTPTKPGPISSPGTPTDPTAPGTGTPGTGTPGTDTPGTGTPGTDPSAPAPGAGTSTDTAGTPGGAGTGTAPSGETGGTPTTGGTTDGAGTGGTTEGGSAGGTTGGGTTGGAPTDGGGTPSGGTTGGTSGTGDGGTSTGGGSTGGGTTGGGTSTGGSDSGTSTGGGASGGGASSGGASGGGASGGGASGGGASGGGASGGGDSGGSTGGGASGGGASGGGASGGGDSSGGASGGGASGGGASSGGASGGGASGGASSGGTSGGASSGGASGGTSGGASSSASSGGASSGGASSGGTSSGGSMSGGGSKSGGASGGAGGGGGGGGGGGSRR</sequence>
<proteinExistence type="inferred from homology"/>
<dbReference type="eggNOG" id="COG0443">
    <property type="taxonomic scope" value="Bacteria"/>
</dbReference>
<comment type="similarity">
    <text evidence="4">Belongs to the heat shock protein 70 family.</text>
</comment>
<dbReference type="PANTHER" id="PTHR19375">
    <property type="entry name" value="HEAT SHOCK PROTEIN 70KDA"/>
    <property type="match status" value="1"/>
</dbReference>
<keyword evidence="2 4" id="KW-0067">ATP-binding</keyword>
<dbReference type="AlphaFoldDB" id="U5EAW7"/>
<accession>U5EAW7</accession>
<dbReference type="Proteomes" id="UP000017048">
    <property type="component" value="Unassembled WGS sequence"/>
</dbReference>
<dbReference type="GO" id="GO:0140662">
    <property type="term" value="F:ATP-dependent protein folding chaperone"/>
    <property type="evidence" value="ECO:0007669"/>
    <property type="project" value="InterPro"/>
</dbReference>
<evidence type="ECO:0000313" key="7">
    <source>
        <dbReference type="Proteomes" id="UP000017048"/>
    </source>
</evidence>
<organism evidence="6 7">
    <name type="scientific">Nocardia asteroides NBRC 15531</name>
    <dbReference type="NCBI Taxonomy" id="1110697"/>
    <lineage>
        <taxon>Bacteria</taxon>
        <taxon>Bacillati</taxon>
        <taxon>Actinomycetota</taxon>
        <taxon>Actinomycetes</taxon>
        <taxon>Mycobacteriales</taxon>
        <taxon>Nocardiaceae</taxon>
        <taxon>Nocardia</taxon>
    </lineage>
</organism>
<feature type="compositionally biased region" description="Low complexity" evidence="5">
    <location>
        <begin position="727"/>
        <end position="736"/>
    </location>
</feature>
<gene>
    <name evidence="6" type="ORF">NCAST_34_03670</name>
</gene>
<feature type="compositionally biased region" description="Low complexity" evidence="5">
    <location>
        <begin position="483"/>
        <end position="512"/>
    </location>
</feature>
<dbReference type="InterPro" id="IPR043129">
    <property type="entry name" value="ATPase_NBD"/>
</dbReference>
<dbReference type="Pfam" id="PF00012">
    <property type="entry name" value="HSP70"/>
    <property type="match status" value="1"/>
</dbReference>
<keyword evidence="7" id="KW-1185">Reference proteome</keyword>
<keyword evidence="1 4" id="KW-0547">Nucleotide-binding</keyword>
<feature type="region of interest" description="Disordered" evidence="5">
    <location>
        <begin position="398"/>
        <end position="781"/>
    </location>
</feature>
<evidence type="ECO:0000256" key="1">
    <source>
        <dbReference type="ARBA" id="ARBA00022741"/>
    </source>
</evidence>
<evidence type="ECO:0000256" key="3">
    <source>
        <dbReference type="ARBA" id="ARBA00023186"/>
    </source>
</evidence>